<keyword evidence="1" id="KW-0732">Signal</keyword>
<reference evidence="2 3" key="1">
    <citation type="submission" date="2023-04" db="EMBL/GenBank/DDBJ databases">
        <title>Clostridium tannerae sp. nov., isolated from the fecal material of an alpaca.</title>
        <authorList>
            <person name="Miller S."/>
            <person name="Hendry M."/>
            <person name="King J."/>
            <person name="Sankaranarayanan K."/>
            <person name="Lawson P.A."/>
        </authorList>
    </citation>
    <scope>NUCLEOTIDE SEQUENCE [LARGE SCALE GENOMIC DNA]</scope>
    <source>
        <strain evidence="2 3">A1-XYC3</strain>
    </source>
</reference>
<accession>A0ABU4JRR9</accession>
<dbReference type="EMBL" id="JARUJP010000006">
    <property type="protein sequence ID" value="MDW8800845.1"/>
    <property type="molecule type" value="Genomic_DNA"/>
</dbReference>
<sequence length="256" mass="28238">MKSKKLMSKVITAVVAGSVLLSTGSFVFAKSSADGTTGDNTKRQETRINKKVSAENMKTELDKLVTAGTITADQETKVLDYFKQKDTERQAEMDKIKNMTEAERKTYFENNKPAEKTNFLSELVTSGTLTQEQADAIAKVTHRGPGGGKGHGMGTEGFKNQLDKLVTAGTITQDEENKILDFMNQKQTEKKAEMDKVKNMTEAERKTYFENNKKEKTDLTAELVTAGIISQEKADAIKAAMPAAKDHGPMQQKQSK</sequence>
<organism evidence="2 3">
    <name type="scientific">Clostridium tanneri</name>
    <dbReference type="NCBI Taxonomy" id="3037988"/>
    <lineage>
        <taxon>Bacteria</taxon>
        <taxon>Bacillati</taxon>
        <taxon>Bacillota</taxon>
        <taxon>Clostridia</taxon>
        <taxon>Eubacteriales</taxon>
        <taxon>Clostridiaceae</taxon>
        <taxon>Clostridium</taxon>
    </lineage>
</organism>
<protein>
    <submittedName>
        <fullName evidence="2">Uncharacterized protein</fullName>
    </submittedName>
</protein>
<evidence type="ECO:0000256" key="1">
    <source>
        <dbReference type="SAM" id="SignalP"/>
    </source>
</evidence>
<keyword evidence="3" id="KW-1185">Reference proteome</keyword>
<evidence type="ECO:0000313" key="2">
    <source>
        <dbReference type="EMBL" id="MDW8800845.1"/>
    </source>
</evidence>
<feature type="chain" id="PRO_5045057119" evidence="1">
    <location>
        <begin position="30"/>
        <end position="256"/>
    </location>
</feature>
<name>A0ABU4JRR9_9CLOT</name>
<feature type="signal peptide" evidence="1">
    <location>
        <begin position="1"/>
        <end position="29"/>
    </location>
</feature>
<comment type="caution">
    <text evidence="2">The sequence shown here is derived from an EMBL/GenBank/DDBJ whole genome shotgun (WGS) entry which is preliminary data.</text>
</comment>
<proteinExistence type="predicted"/>
<dbReference type="RefSeq" id="WP_261672530.1">
    <property type="nucleotide sequence ID" value="NZ_JARUJP010000006.1"/>
</dbReference>
<evidence type="ECO:0000313" key="3">
    <source>
        <dbReference type="Proteomes" id="UP001281656"/>
    </source>
</evidence>
<dbReference type="Proteomes" id="UP001281656">
    <property type="component" value="Unassembled WGS sequence"/>
</dbReference>
<gene>
    <name evidence="2" type="ORF">P8V03_06720</name>
</gene>